<dbReference type="RefSeq" id="WP_013505938.1">
    <property type="nucleotide sequence ID" value="NC_014836.1"/>
</dbReference>
<evidence type="ECO:0008006" key="3">
    <source>
        <dbReference type="Google" id="ProtNLM"/>
    </source>
</evidence>
<gene>
    <name evidence="1" type="ordered locus">Selin_1322</name>
</gene>
<evidence type="ECO:0000313" key="2">
    <source>
        <dbReference type="Proteomes" id="UP000002572"/>
    </source>
</evidence>
<dbReference type="KEGG" id="din:Selin_1322"/>
<accession>E6W5M6</accession>
<protein>
    <recommendedName>
        <fullName evidence="3">Lipoprotein</fullName>
    </recommendedName>
</protein>
<evidence type="ECO:0000313" key="1">
    <source>
        <dbReference type="EMBL" id="ADU66057.1"/>
    </source>
</evidence>
<reference evidence="1 2" key="1">
    <citation type="submission" date="2010-12" db="EMBL/GenBank/DDBJ databases">
        <title>Complete sequence of Desulfurispirillum indicum S5.</title>
        <authorList>
            <consortium name="US DOE Joint Genome Institute"/>
            <person name="Lucas S."/>
            <person name="Copeland A."/>
            <person name="Lapidus A."/>
            <person name="Cheng J.-F."/>
            <person name="Goodwin L."/>
            <person name="Pitluck S."/>
            <person name="Chertkov O."/>
            <person name="Held B."/>
            <person name="Detter J.C."/>
            <person name="Han C."/>
            <person name="Tapia R."/>
            <person name="Land M."/>
            <person name="Hauser L."/>
            <person name="Kyrpides N."/>
            <person name="Ivanova N."/>
            <person name="Mikhailova N."/>
            <person name="Haggblom M."/>
            <person name="Rauschenbach I."/>
            <person name="Bini E."/>
            <person name="Woyke T."/>
        </authorList>
    </citation>
    <scope>NUCLEOTIDE SEQUENCE [LARGE SCALE GENOMIC DNA]</scope>
    <source>
        <strain evidence="2">ATCC BAA-1389 / DSM 22839 / S5</strain>
    </source>
</reference>
<name>E6W5M6_DESIS</name>
<sequence length="200" mass="22746">MVPLMLRVLSTFAVTCLMFSVLLLSSCAVKIPAVLHPAVDCEYIEGAARLRIEDNTSLRMDFVVTRPDTVATVHFTGAFAQRYATLVLTGNHVSLFNHPQRSYSVASYDELCFQQDICFGGEDFIYLLAGDFSRQRQFSLDSYQCQTEHLPESEIYTCRHAMLADMNLRILSRQCVSVPPHEYTIPDHYEALPLSRQKLR</sequence>
<dbReference type="AlphaFoldDB" id="E6W5M6"/>
<dbReference type="HOGENOM" id="CLU_1364369_0_0_0"/>
<organism evidence="1 2">
    <name type="scientific">Desulfurispirillum indicum (strain ATCC BAA-1389 / DSM 22839 / S5)</name>
    <dbReference type="NCBI Taxonomy" id="653733"/>
    <lineage>
        <taxon>Bacteria</taxon>
        <taxon>Pseudomonadati</taxon>
        <taxon>Chrysiogenota</taxon>
        <taxon>Chrysiogenia</taxon>
        <taxon>Chrysiogenales</taxon>
        <taxon>Chrysiogenaceae</taxon>
        <taxon>Desulfurispirillum</taxon>
    </lineage>
</organism>
<proteinExistence type="predicted"/>
<dbReference type="Proteomes" id="UP000002572">
    <property type="component" value="Chromosome"/>
</dbReference>
<keyword evidence="2" id="KW-1185">Reference proteome</keyword>
<dbReference type="PROSITE" id="PS51257">
    <property type="entry name" value="PROKAR_LIPOPROTEIN"/>
    <property type="match status" value="1"/>
</dbReference>
<dbReference type="InParanoid" id="E6W5M6"/>
<dbReference type="EMBL" id="CP002432">
    <property type="protein sequence ID" value="ADU66057.1"/>
    <property type="molecule type" value="Genomic_DNA"/>
</dbReference>
<dbReference type="STRING" id="653733.Selin_1322"/>